<proteinExistence type="predicted"/>
<reference evidence="1" key="1">
    <citation type="submission" date="2024-07" db="EMBL/GenBank/DDBJ databases">
        <authorList>
            <person name="Bringhurst R.M."/>
            <person name="Homer T.E."/>
        </authorList>
    </citation>
    <scope>NUCLEOTIDE SEQUENCE</scope>
</reference>
<organism evidence="1">
    <name type="scientific">Pseudomonas phage HRDY3</name>
    <dbReference type="NCBI Taxonomy" id="3236930"/>
    <lineage>
        <taxon>Viruses</taxon>
    </lineage>
</organism>
<sequence>MWDSFSPEEQLDALNKLAHTSEPHINFDLLDLLEKGLNNPQRMQYADYVSGAISDLTYRQHDPSHPDTALHWYFNMVCCPFAVRAKMLWCTITGNQP</sequence>
<protein>
    <submittedName>
        <fullName evidence="1">Uncharacterized protein</fullName>
    </submittedName>
</protein>
<accession>A0AB39CE08</accession>
<dbReference type="EMBL" id="PQ015379">
    <property type="protein sequence ID" value="XDJ15095.1"/>
    <property type="molecule type" value="Genomic_DNA"/>
</dbReference>
<evidence type="ECO:0000313" key="1">
    <source>
        <dbReference type="EMBL" id="XDJ15095.1"/>
    </source>
</evidence>
<name>A0AB39CE08_9VIRU</name>